<evidence type="ECO:0000313" key="2">
    <source>
        <dbReference type="EMBL" id="KAK4207328.1"/>
    </source>
</evidence>
<dbReference type="EMBL" id="MU858303">
    <property type="protein sequence ID" value="KAK4207328.1"/>
    <property type="molecule type" value="Genomic_DNA"/>
</dbReference>
<accession>A0AAN6XVF0</accession>
<comment type="caution">
    <text evidence="2">The sequence shown here is derived from an EMBL/GenBank/DDBJ whole genome shotgun (WGS) entry which is preliminary data.</text>
</comment>
<evidence type="ECO:0000313" key="3">
    <source>
        <dbReference type="Proteomes" id="UP001301769"/>
    </source>
</evidence>
<proteinExistence type="predicted"/>
<name>A0AAN6XVF0_9PEZI</name>
<gene>
    <name evidence="2" type="ORF">QBC37DRAFT_97260</name>
</gene>
<reference evidence="2" key="2">
    <citation type="submission" date="2023-05" db="EMBL/GenBank/DDBJ databases">
        <authorList>
            <consortium name="Lawrence Berkeley National Laboratory"/>
            <person name="Steindorff A."/>
            <person name="Hensen N."/>
            <person name="Bonometti L."/>
            <person name="Westerberg I."/>
            <person name="Brannstrom I.O."/>
            <person name="Guillou S."/>
            <person name="Cros-Aarteil S."/>
            <person name="Calhoun S."/>
            <person name="Haridas S."/>
            <person name="Kuo A."/>
            <person name="Mondo S."/>
            <person name="Pangilinan J."/>
            <person name="Riley R."/>
            <person name="Labutti K."/>
            <person name="Andreopoulos B."/>
            <person name="Lipzen A."/>
            <person name="Chen C."/>
            <person name="Yanf M."/>
            <person name="Daum C."/>
            <person name="Ng V."/>
            <person name="Clum A."/>
            <person name="Ohm R."/>
            <person name="Martin F."/>
            <person name="Silar P."/>
            <person name="Natvig D."/>
            <person name="Lalanne C."/>
            <person name="Gautier V."/>
            <person name="Ament-Velasquez S.L."/>
            <person name="Kruys A."/>
            <person name="Hutchinson M.I."/>
            <person name="Powell A.J."/>
            <person name="Barry K."/>
            <person name="Miller A.N."/>
            <person name="Grigoriev I.V."/>
            <person name="Debuchy R."/>
            <person name="Gladieux P."/>
            <person name="Thoren M.H."/>
            <person name="Johannesson H."/>
        </authorList>
    </citation>
    <scope>NUCLEOTIDE SEQUENCE</scope>
    <source>
        <strain evidence="2">PSN293</strain>
    </source>
</reference>
<dbReference type="AlphaFoldDB" id="A0AAN6XVF0"/>
<protein>
    <submittedName>
        <fullName evidence="2">Uncharacterized protein</fullName>
    </submittedName>
</protein>
<evidence type="ECO:0000256" key="1">
    <source>
        <dbReference type="SAM" id="MobiDB-lite"/>
    </source>
</evidence>
<feature type="compositionally biased region" description="Low complexity" evidence="1">
    <location>
        <begin position="241"/>
        <end position="254"/>
    </location>
</feature>
<sequence length="460" mass="51701">MGGSAFAAYGLRTPRMPPNVYKHVKKCCLDKLSELYVITASPIEAPEKEDFGDVDVLVAVERPPAGTRVNENPPSHGSGQNTHNQLLTIGQKLQASHSIILSPPVSANFAIPWPAGLEGNAEQQHAERFIQVDVRICRTEQQLKWALFKHAHGDIWNMIGSMIRPYGLTADEQALWLRIPEIEKHDRKQAKVKLTDDPAEVIDFLGMKSDGFWTEPFESVAALYQYVTTCRLPLIRWPSSSSPPGAAAAEESPANGSTTGTVDDAAEVKKSLKSNDRRRMNQRPIYRTWINEIVPKLMADDSVFCADPDTDLPRMRAQVEEQALERFSGAKQDYESRLRAWRLVKNTEAVKRMLKELVPPHDNINYRSTLVSALKKIILDGDQSFKVYPDTPFKTEDGFYDLDAVRTFFAEKGDELGAVAWQRQCKKGREALEVKLARQRAQQAVTEKLIREELSSKEGS</sequence>
<keyword evidence="3" id="KW-1185">Reference proteome</keyword>
<reference evidence="2" key="1">
    <citation type="journal article" date="2023" name="Mol. Phylogenet. Evol.">
        <title>Genome-scale phylogeny and comparative genomics of the fungal order Sordariales.</title>
        <authorList>
            <person name="Hensen N."/>
            <person name="Bonometti L."/>
            <person name="Westerberg I."/>
            <person name="Brannstrom I.O."/>
            <person name="Guillou S."/>
            <person name="Cros-Aarteil S."/>
            <person name="Calhoun S."/>
            <person name="Haridas S."/>
            <person name="Kuo A."/>
            <person name="Mondo S."/>
            <person name="Pangilinan J."/>
            <person name="Riley R."/>
            <person name="LaButti K."/>
            <person name="Andreopoulos B."/>
            <person name="Lipzen A."/>
            <person name="Chen C."/>
            <person name="Yan M."/>
            <person name="Daum C."/>
            <person name="Ng V."/>
            <person name="Clum A."/>
            <person name="Steindorff A."/>
            <person name="Ohm R.A."/>
            <person name="Martin F."/>
            <person name="Silar P."/>
            <person name="Natvig D.O."/>
            <person name="Lalanne C."/>
            <person name="Gautier V."/>
            <person name="Ament-Velasquez S.L."/>
            <person name="Kruys A."/>
            <person name="Hutchinson M.I."/>
            <person name="Powell A.J."/>
            <person name="Barry K."/>
            <person name="Miller A.N."/>
            <person name="Grigoriev I.V."/>
            <person name="Debuchy R."/>
            <person name="Gladieux P."/>
            <person name="Hiltunen Thoren M."/>
            <person name="Johannesson H."/>
        </authorList>
    </citation>
    <scope>NUCLEOTIDE SEQUENCE</scope>
    <source>
        <strain evidence="2">PSN293</strain>
    </source>
</reference>
<organism evidence="2 3">
    <name type="scientific">Rhypophila decipiens</name>
    <dbReference type="NCBI Taxonomy" id="261697"/>
    <lineage>
        <taxon>Eukaryota</taxon>
        <taxon>Fungi</taxon>
        <taxon>Dikarya</taxon>
        <taxon>Ascomycota</taxon>
        <taxon>Pezizomycotina</taxon>
        <taxon>Sordariomycetes</taxon>
        <taxon>Sordariomycetidae</taxon>
        <taxon>Sordariales</taxon>
        <taxon>Naviculisporaceae</taxon>
        <taxon>Rhypophila</taxon>
    </lineage>
</organism>
<dbReference type="Proteomes" id="UP001301769">
    <property type="component" value="Unassembled WGS sequence"/>
</dbReference>
<feature type="compositionally biased region" description="Basic and acidic residues" evidence="1">
    <location>
        <begin position="266"/>
        <end position="277"/>
    </location>
</feature>
<feature type="region of interest" description="Disordered" evidence="1">
    <location>
        <begin position="241"/>
        <end position="277"/>
    </location>
</feature>